<gene>
    <name evidence="1" type="ORF">HNQ92_005284</name>
</gene>
<proteinExistence type="predicted"/>
<keyword evidence="2" id="KW-1185">Reference proteome</keyword>
<sequence>MVNTAETVREFLKLYWNTISTQVGAAINFVDLTDSQLRALFTQAINAASQAQLSALAAAAIALGQSTGRPAVRPTLLLDFVNSRAVDPRLVCTRSSIATYYDAKGVLRTAVANQPRLDHDPVTGKCLGLLAEESRTNLFSYSNTYTDASWTKSNLALEAASTLGPDGLMSATKMTITANGSNPFFNKSVSSTSGTAYTRYIIAKAGTNNTVIFEVTSASWGGSSFTTRFNLETGVISGTTANAFMRHLGNGWYICGRTDTAATTTVGNTIYVGTVYGPATEAGTFVYVWGSQFEAGTSRSSFIPTMAGAVTRAADQYSITGTDFSSWYNAEEWSMYSEFSYSSVPVTGGGPVSHSVYSFTIADGTAYISGGRRFSGTMLLAGTGYTTTQEAGSINVMGQIHRAIQHYKAGSTGGGINGEGVADANNTANFTPNRLLLWRHTGATTILGLGHIRCLAYYPKRLSNPEGLALTAQVNLVGKEAEKAPTVGDLGSAAFASIEGLLMRANRQEFTPEGTGASRTVTIRRPYDFTFALVDATGATVTAQPPASCTRDTDYSLTFNAPAGRILTYSITPLFTS</sequence>
<evidence type="ECO:0000313" key="1">
    <source>
        <dbReference type="EMBL" id="MBB5287122.1"/>
    </source>
</evidence>
<accession>A0A840TZQ8</accession>
<protein>
    <submittedName>
        <fullName evidence="1">Uncharacterized protein</fullName>
    </submittedName>
</protein>
<evidence type="ECO:0000313" key="2">
    <source>
        <dbReference type="Proteomes" id="UP000557307"/>
    </source>
</evidence>
<dbReference type="RefSeq" id="WP_184178912.1">
    <property type="nucleotide sequence ID" value="NZ_JACHGF010000014.1"/>
</dbReference>
<dbReference type="Proteomes" id="UP000557307">
    <property type="component" value="Unassembled WGS sequence"/>
</dbReference>
<name>A0A840TZQ8_9BACT</name>
<dbReference type="AlphaFoldDB" id="A0A840TZQ8"/>
<comment type="caution">
    <text evidence="1">The sequence shown here is derived from an EMBL/GenBank/DDBJ whole genome shotgun (WGS) entry which is preliminary data.</text>
</comment>
<dbReference type="EMBL" id="JACHGF010000014">
    <property type="protein sequence ID" value="MBB5287122.1"/>
    <property type="molecule type" value="Genomic_DNA"/>
</dbReference>
<organism evidence="1 2">
    <name type="scientific">Rhabdobacter roseus</name>
    <dbReference type="NCBI Taxonomy" id="1655419"/>
    <lineage>
        <taxon>Bacteria</taxon>
        <taxon>Pseudomonadati</taxon>
        <taxon>Bacteroidota</taxon>
        <taxon>Cytophagia</taxon>
        <taxon>Cytophagales</taxon>
        <taxon>Cytophagaceae</taxon>
        <taxon>Rhabdobacter</taxon>
    </lineage>
</organism>
<reference evidence="1 2" key="1">
    <citation type="submission" date="2020-08" db="EMBL/GenBank/DDBJ databases">
        <title>Genomic Encyclopedia of Type Strains, Phase IV (KMG-IV): sequencing the most valuable type-strain genomes for metagenomic binning, comparative biology and taxonomic classification.</title>
        <authorList>
            <person name="Goeker M."/>
        </authorList>
    </citation>
    <scope>NUCLEOTIDE SEQUENCE [LARGE SCALE GENOMIC DNA]</scope>
    <source>
        <strain evidence="1 2">DSM 105074</strain>
    </source>
</reference>